<sequence>MKPNFRFEILDFNYFGPGRAETLARPTGRKWSGRPGRPEIGPTGRNFGPAGGPTQAGPGRPGPGAMSR</sequence>
<dbReference type="Proteomes" id="UP000582659">
    <property type="component" value="Unassembled WGS sequence"/>
</dbReference>
<dbReference type="OrthoDB" id="5900464at2759"/>
<dbReference type="AlphaFoldDB" id="A0A7I8XKN9"/>
<dbReference type="EMBL" id="CAJFDI010000005">
    <property type="protein sequence ID" value="CAD5230062.1"/>
    <property type="molecule type" value="Genomic_DNA"/>
</dbReference>
<evidence type="ECO:0000256" key="1">
    <source>
        <dbReference type="SAM" id="MobiDB-lite"/>
    </source>
</evidence>
<proteinExistence type="predicted"/>
<gene>
    <name evidence="2" type="ORF">BXYJ_LOCUS10799</name>
</gene>
<dbReference type="EMBL" id="CAJFCV020000005">
    <property type="protein sequence ID" value="CAG9120926.1"/>
    <property type="molecule type" value="Genomic_DNA"/>
</dbReference>
<name>A0A7I8XKN9_BURXY</name>
<comment type="caution">
    <text evidence="2">The sequence shown here is derived from an EMBL/GenBank/DDBJ whole genome shotgun (WGS) entry which is preliminary data.</text>
</comment>
<evidence type="ECO:0000313" key="2">
    <source>
        <dbReference type="EMBL" id="CAD5230062.1"/>
    </source>
</evidence>
<accession>A0A7I8XKN9</accession>
<feature type="compositionally biased region" description="Low complexity" evidence="1">
    <location>
        <begin position="52"/>
        <end position="68"/>
    </location>
</feature>
<keyword evidence="3" id="KW-1185">Reference proteome</keyword>
<organism evidence="2 3">
    <name type="scientific">Bursaphelenchus xylophilus</name>
    <name type="common">Pinewood nematode worm</name>
    <name type="synonym">Aphelenchoides xylophilus</name>
    <dbReference type="NCBI Taxonomy" id="6326"/>
    <lineage>
        <taxon>Eukaryota</taxon>
        <taxon>Metazoa</taxon>
        <taxon>Ecdysozoa</taxon>
        <taxon>Nematoda</taxon>
        <taxon>Chromadorea</taxon>
        <taxon>Rhabditida</taxon>
        <taxon>Tylenchina</taxon>
        <taxon>Tylenchomorpha</taxon>
        <taxon>Aphelenchoidea</taxon>
        <taxon>Aphelenchoididae</taxon>
        <taxon>Bursaphelenchus</taxon>
    </lineage>
</organism>
<dbReference type="Proteomes" id="UP000659654">
    <property type="component" value="Unassembled WGS sequence"/>
</dbReference>
<protein>
    <submittedName>
        <fullName evidence="2">(pine wood nematode) hypothetical protein</fullName>
    </submittedName>
</protein>
<reference evidence="2" key="1">
    <citation type="submission" date="2020-09" db="EMBL/GenBank/DDBJ databases">
        <authorList>
            <person name="Kikuchi T."/>
        </authorList>
    </citation>
    <scope>NUCLEOTIDE SEQUENCE</scope>
    <source>
        <strain evidence="2">Ka4C1</strain>
    </source>
</reference>
<evidence type="ECO:0000313" key="3">
    <source>
        <dbReference type="Proteomes" id="UP000659654"/>
    </source>
</evidence>
<feature type="region of interest" description="Disordered" evidence="1">
    <location>
        <begin position="25"/>
        <end position="68"/>
    </location>
</feature>